<accession>A0ABS0FDF1</accession>
<protein>
    <recommendedName>
        <fullName evidence="2">Putative cysteine ligase BshC</fullName>
        <ecNumber evidence="2">6.-.-.-</ecNumber>
    </recommendedName>
</protein>
<name>A0ABS0FDF1_9FLAO</name>
<evidence type="ECO:0000256" key="2">
    <source>
        <dbReference type="HAMAP-Rule" id="MF_01867"/>
    </source>
</evidence>
<evidence type="ECO:0000259" key="3">
    <source>
        <dbReference type="Pfam" id="PF10079"/>
    </source>
</evidence>
<comment type="caution">
    <text evidence="5">The sequence shown here is derived from an EMBL/GenBank/DDBJ whole genome shotgun (WGS) entry which is preliminary data.</text>
</comment>
<dbReference type="Pfam" id="PF10079">
    <property type="entry name" value="Rossmann-like_BshC"/>
    <property type="match status" value="1"/>
</dbReference>
<sequence>MKKIANIPFLAIESIPVLIKDFLLQKIPGFEQSTFDLKNIENQFQLKEESFSSDNRKVLSDVLHQQHSGSQLSEKQELNLKLIQEENTFTVTTGHQLNLFSGPVFFIYKILQTIKLADFLNERFPNRKTVPIFWMASEDHDFEEINHFKTENHYYETQAKSGGVVGNIVFEDDFFISEFENEFKDSVFGTELILLLKRAYKKGNTLSQATRILVQELFAEYGLLIIDGDNKLLKTEMKSIFKTELLQQDLIKATKETVAYLTEQYGKVQVNPREINLFYLRETRNRIELVDGQFHIVDTEISFTKAVILAELENHPERFSPNALMRPVYQETILPNLAYIGGNAEIMYWLELKNYFSKIETPFPILIPRNSMLFLAEKTLDKTKNFGLEIKDFFRNFASVTNEILLENNQILPLLNKDETFLEKHFEDLAESASLTDKTFRNLVQAEKTRQLKSFDRMKKRLLRAEKIKQNEKLERLENLFLKIHPGKTWQERSYNFSVFYADFGKEWLQNCYDGIDVQNSELIIFTI</sequence>
<gene>
    <name evidence="2 5" type="primary">bshC</name>
    <name evidence="5" type="ORF">IV494_11020</name>
</gene>
<dbReference type="RefSeq" id="WP_196080199.1">
    <property type="nucleotide sequence ID" value="NZ_JADPVI010000003.1"/>
</dbReference>
<evidence type="ECO:0000259" key="4">
    <source>
        <dbReference type="Pfam" id="PF24850"/>
    </source>
</evidence>
<dbReference type="Pfam" id="PF24850">
    <property type="entry name" value="CC_BshC"/>
    <property type="match status" value="1"/>
</dbReference>
<dbReference type="EMBL" id="JADPVI010000003">
    <property type="protein sequence ID" value="MBF8457710.1"/>
    <property type="molecule type" value="Genomic_DNA"/>
</dbReference>
<proteinExistence type="inferred from homology"/>
<dbReference type="InterPro" id="IPR011199">
    <property type="entry name" value="Bacillithiol_biosynth_BshC"/>
</dbReference>
<dbReference type="Proteomes" id="UP000660070">
    <property type="component" value="Unassembled WGS sequence"/>
</dbReference>
<dbReference type="NCBIfam" id="TIGR03998">
    <property type="entry name" value="thiol_BshC"/>
    <property type="match status" value="1"/>
</dbReference>
<organism evidence="5 6">
    <name type="scientific">Kaistella gelatinilytica</name>
    <dbReference type="NCBI Taxonomy" id="2787636"/>
    <lineage>
        <taxon>Bacteria</taxon>
        <taxon>Pseudomonadati</taxon>
        <taxon>Bacteroidota</taxon>
        <taxon>Flavobacteriia</taxon>
        <taxon>Flavobacteriales</taxon>
        <taxon>Weeksellaceae</taxon>
        <taxon>Chryseobacterium group</taxon>
        <taxon>Kaistella</taxon>
    </lineage>
</organism>
<reference evidence="5 6" key="1">
    <citation type="submission" date="2020-11" db="EMBL/GenBank/DDBJ databases">
        <title>Kaistella gelatinilytica sp. nov., a flavobacterium isolated from Antarctic Soil.</title>
        <authorList>
            <person name="Li J."/>
        </authorList>
    </citation>
    <scope>NUCLEOTIDE SEQUENCE [LARGE SCALE GENOMIC DNA]</scope>
    <source>
        <strain evidence="5 6">G5-32</strain>
    </source>
</reference>
<evidence type="ECO:0000256" key="1">
    <source>
        <dbReference type="ARBA" id="ARBA00022598"/>
    </source>
</evidence>
<dbReference type="InterPro" id="IPR055399">
    <property type="entry name" value="CC_BshC"/>
</dbReference>
<feature type="domain" description="Bacillithiol biosynthesis BshC C-terminal coiled-coil" evidence="4">
    <location>
        <begin position="373"/>
        <end position="525"/>
    </location>
</feature>
<dbReference type="HAMAP" id="MF_01867">
    <property type="entry name" value="BshC"/>
    <property type="match status" value="1"/>
</dbReference>
<keyword evidence="1 2" id="KW-0436">Ligase</keyword>
<evidence type="ECO:0000313" key="6">
    <source>
        <dbReference type="Proteomes" id="UP000660070"/>
    </source>
</evidence>
<comment type="similarity">
    <text evidence="2">Belongs to the BshC family.</text>
</comment>
<dbReference type="EC" id="6.-.-.-" evidence="2"/>
<keyword evidence="6" id="KW-1185">Reference proteome</keyword>
<feature type="domain" description="Bacillithiol biosynthesis BshC N-terminal Rossmann-like" evidence="3">
    <location>
        <begin position="30"/>
        <end position="370"/>
    </location>
</feature>
<evidence type="ECO:0000313" key="5">
    <source>
        <dbReference type="EMBL" id="MBF8457710.1"/>
    </source>
</evidence>
<dbReference type="InterPro" id="IPR055398">
    <property type="entry name" value="Rossmann-like_BshC"/>
</dbReference>